<dbReference type="GO" id="GO:0043190">
    <property type="term" value="C:ATP-binding cassette (ABC) transporter complex"/>
    <property type="evidence" value="ECO:0007669"/>
    <property type="project" value="InterPro"/>
</dbReference>
<proteinExistence type="inferred from homology"/>
<evidence type="ECO:0000313" key="12">
    <source>
        <dbReference type="EMBL" id="OPX55615.1"/>
    </source>
</evidence>
<evidence type="ECO:0000256" key="6">
    <source>
        <dbReference type="ARBA" id="ARBA00022692"/>
    </source>
</evidence>
<evidence type="ECO:0000256" key="5">
    <source>
        <dbReference type="ARBA" id="ARBA00022519"/>
    </source>
</evidence>
<keyword evidence="6 10" id="KW-0812">Transmembrane</keyword>
<sequence>MFDLKGFGDQLLAGTMVTIELALASLVVGLCLAILAATARLSDNWFARNIALAYTSVIRGIPELLTVLIIYFGSATAIMAVARLFGYDEYIEISPFVAGVIALGLTFGAYASEVFRGAIIAIPKGQREAGLTIGMSPLKIFWRITLPQVWRLALPGLGNLFLVLLKDTALISVVGLHDLMRKTTEAVSYSKEPFLFYSAAAFIYLALTILTMVFIHFMEKRNSRWGDK</sequence>
<keyword evidence="5" id="KW-0997">Cell inner membrane</keyword>
<keyword evidence="4" id="KW-1003">Cell membrane</keyword>
<dbReference type="PANTHER" id="PTHR30133">
    <property type="entry name" value="CATIONIC AMINO ACID TRANSPORTER, MEMBRANE COMPONENT"/>
    <property type="match status" value="1"/>
</dbReference>
<dbReference type="InterPro" id="IPR051613">
    <property type="entry name" value="ABC_transp_permease_HisMQ"/>
</dbReference>
<keyword evidence="8 10" id="KW-1133">Transmembrane helix</keyword>
<accession>A0A1T4PBW8</accession>
<dbReference type="STRING" id="64969.SAMN02745127_01417"/>
<dbReference type="CDD" id="cd06261">
    <property type="entry name" value="TM_PBP2"/>
    <property type="match status" value="1"/>
</dbReference>
<dbReference type="InterPro" id="IPR010065">
    <property type="entry name" value="AA_ABC_transptr_permease_3TM"/>
</dbReference>
<keyword evidence="3 10" id="KW-0813">Transport</keyword>
<feature type="transmembrane region" description="Helical" evidence="10">
    <location>
        <begin position="12"/>
        <end position="39"/>
    </location>
</feature>
<dbReference type="Pfam" id="PF00528">
    <property type="entry name" value="BPD_transp_1"/>
    <property type="match status" value="1"/>
</dbReference>
<keyword evidence="13" id="KW-1185">Reference proteome</keyword>
<evidence type="ECO:0000256" key="2">
    <source>
        <dbReference type="ARBA" id="ARBA00010072"/>
    </source>
</evidence>
<dbReference type="Proteomes" id="UP000191418">
    <property type="component" value="Unassembled WGS sequence"/>
</dbReference>
<dbReference type="NCBIfam" id="TIGR01726">
    <property type="entry name" value="HEQRo_perm_3TM"/>
    <property type="match status" value="1"/>
</dbReference>
<reference evidence="12 13" key="1">
    <citation type="submission" date="2017-01" db="EMBL/GenBank/DDBJ databases">
        <title>Genome Sequencing of a Marine Spirillum, Oceanospirillum multiglobuliferum ATCC 33336, from Japan.</title>
        <authorList>
            <person name="Carney J.G."/>
            <person name="Trachtenberg A.M."/>
            <person name="Rheaume B.A."/>
            <person name="Linnane J.D."/>
            <person name="Pitts N.L."/>
            <person name="Mykles D.L."/>
            <person name="Maclea K.S."/>
        </authorList>
    </citation>
    <scope>NUCLEOTIDE SEQUENCE [LARGE SCALE GENOMIC DNA]</scope>
    <source>
        <strain evidence="12 13">ATCC 33336</strain>
    </source>
</reference>
<feature type="transmembrane region" description="Helical" evidence="10">
    <location>
        <begin position="194"/>
        <end position="218"/>
    </location>
</feature>
<evidence type="ECO:0000313" key="13">
    <source>
        <dbReference type="Proteomes" id="UP000191418"/>
    </source>
</evidence>
<keyword evidence="7" id="KW-0029">Amino-acid transport</keyword>
<dbReference type="RefSeq" id="WP_078745031.1">
    <property type="nucleotide sequence ID" value="NZ_FUXG01000008.1"/>
</dbReference>
<evidence type="ECO:0000259" key="11">
    <source>
        <dbReference type="PROSITE" id="PS50928"/>
    </source>
</evidence>
<comment type="similarity">
    <text evidence="2">Belongs to the binding-protein-dependent transport system permease family. HisMQ subfamily.</text>
</comment>
<dbReference type="PROSITE" id="PS50928">
    <property type="entry name" value="ABC_TM1"/>
    <property type="match status" value="1"/>
</dbReference>
<dbReference type="InterPro" id="IPR035906">
    <property type="entry name" value="MetI-like_sf"/>
</dbReference>
<dbReference type="AlphaFoldDB" id="A0A1T4PBW8"/>
<dbReference type="EMBL" id="MTSM01000008">
    <property type="protein sequence ID" value="OPX55615.1"/>
    <property type="molecule type" value="Genomic_DNA"/>
</dbReference>
<feature type="transmembrane region" description="Helical" evidence="10">
    <location>
        <begin position="93"/>
        <end position="111"/>
    </location>
</feature>
<evidence type="ECO:0000256" key="10">
    <source>
        <dbReference type="RuleBase" id="RU363032"/>
    </source>
</evidence>
<comment type="subcellular location">
    <subcellularLocation>
        <location evidence="1">Cell inner membrane</location>
        <topology evidence="1">Multi-pass membrane protein</topology>
    </subcellularLocation>
    <subcellularLocation>
        <location evidence="10">Cell membrane</location>
        <topology evidence="10">Multi-pass membrane protein</topology>
    </subcellularLocation>
</comment>
<dbReference type="OrthoDB" id="9815029at2"/>
<name>A0A1T4PBW8_9GAMM</name>
<feature type="domain" description="ABC transmembrane type-1" evidence="11">
    <location>
        <begin position="15"/>
        <end position="215"/>
    </location>
</feature>
<evidence type="ECO:0000256" key="3">
    <source>
        <dbReference type="ARBA" id="ARBA00022448"/>
    </source>
</evidence>
<evidence type="ECO:0000256" key="8">
    <source>
        <dbReference type="ARBA" id="ARBA00022989"/>
    </source>
</evidence>
<protein>
    <submittedName>
        <fullName evidence="12">ABC transporter permease</fullName>
    </submittedName>
</protein>
<evidence type="ECO:0000256" key="4">
    <source>
        <dbReference type="ARBA" id="ARBA00022475"/>
    </source>
</evidence>
<dbReference type="Gene3D" id="1.10.3720.10">
    <property type="entry name" value="MetI-like"/>
    <property type="match status" value="1"/>
</dbReference>
<feature type="transmembrane region" description="Helical" evidence="10">
    <location>
        <begin position="60"/>
        <end position="81"/>
    </location>
</feature>
<keyword evidence="9 10" id="KW-0472">Membrane</keyword>
<evidence type="ECO:0000256" key="7">
    <source>
        <dbReference type="ARBA" id="ARBA00022970"/>
    </source>
</evidence>
<dbReference type="InterPro" id="IPR000515">
    <property type="entry name" value="MetI-like"/>
</dbReference>
<feature type="transmembrane region" description="Helical" evidence="10">
    <location>
        <begin position="152"/>
        <end position="174"/>
    </location>
</feature>
<gene>
    <name evidence="12" type="ORF">BTE48_08355</name>
</gene>
<evidence type="ECO:0000256" key="9">
    <source>
        <dbReference type="ARBA" id="ARBA00023136"/>
    </source>
</evidence>
<dbReference type="PANTHER" id="PTHR30133:SF2">
    <property type="entry name" value="ARGININE ABC TRANSPORTER PERMEASE PROTEIN ARTQ"/>
    <property type="match status" value="1"/>
</dbReference>
<comment type="caution">
    <text evidence="12">The sequence shown here is derived from an EMBL/GenBank/DDBJ whole genome shotgun (WGS) entry which is preliminary data.</text>
</comment>
<organism evidence="12 13">
    <name type="scientific">Oceanospirillum multiglobuliferum</name>
    <dbReference type="NCBI Taxonomy" id="64969"/>
    <lineage>
        <taxon>Bacteria</taxon>
        <taxon>Pseudomonadati</taxon>
        <taxon>Pseudomonadota</taxon>
        <taxon>Gammaproteobacteria</taxon>
        <taxon>Oceanospirillales</taxon>
        <taxon>Oceanospirillaceae</taxon>
        <taxon>Oceanospirillum</taxon>
    </lineage>
</organism>
<dbReference type="GO" id="GO:0006865">
    <property type="term" value="P:amino acid transport"/>
    <property type="evidence" value="ECO:0007669"/>
    <property type="project" value="UniProtKB-KW"/>
</dbReference>
<evidence type="ECO:0000256" key="1">
    <source>
        <dbReference type="ARBA" id="ARBA00004429"/>
    </source>
</evidence>
<dbReference type="GO" id="GO:0022857">
    <property type="term" value="F:transmembrane transporter activity"/>
    <property type="evidence" value="ECO:0007669"/>
    <property type="project" value="InterPro"/>
</dbReference>
<dbReference type="SUPFAM" id="SSF161098">
    <property type="entry name" value="MetI-like"/>
    <property type="match status" value="1"/>
</dbReference>